<dbReference type="GO" id="GO:0005829">
    <property type="term" value="C:cytosol"/>
    <property type="evidence" value="ECO:0007669"/>
    <property type="project" value="TreeGrafter"/>
</dbReference>
<evidence type="ECO:0000313" key="4">
    <source>
        <dbReference type="EMBL" id="KPV44636.1"/>
    </source>
</evidence>
<feature type="binding site" evidence="3">
    <location>
        <position position="128"/>
    </location>
    <ligand>
        <name>a divalent metal cation</name>
        <dbReference type="ChEBI" id="CHEBI:60240"/>
        <label>2</label>
    </ligand>
</feature>
<feature type="binding site" evidence="3">
    <location>
        <position position="92"/>
    </location>
    <ligand>
        <name>a divalent metal cation</name>
        <dbReference type="ChEBI" id="CHEBI:60240"/>
        <label>1</label>
    </ligand>
</feature>
<feature type="binding site" evidence="3">
    <location>
        <position position="202"/>
    </location>
    <ligand>
        <name>a divalent metal cation</name>
        <dbReference type="ChEBI" id="CHEBI:60240"/>
        <label>1</label>
    </ligand>
</feature>
<dbReference type="PANTHER" id="PTHR46124:SF2">
    <property type="entry name" value="D-AMINOACYL-TRNA DEACYLASE"/>
    <property type="match status" value="1"/>
</dbReference>
<comment type="caution">
    <text evidence="4">The sequence shown here is derived from an EMBL/GenBank/DDBJ whole genome shotgun (WGS) entry which is preliminary data.</text>
</comment>
<dbReference type="PATRIC" id="fig|471514.4.peg.4291"/>
<keyword evidence="5" id="KW-1185">Reference proteome</keyword>
<dbReference type="GO" id="GO:0016788">
    <property type="term" value="F:hydrolase activity, acting on ester bonds"/>
    <property type="evidence" value="ECO:0007669"/>
    <property type="project" value="InterPro"/>
</dbReference>
<evidence type="ECO:0000256" key="2">
    <source>
        <dbReference type="ARBA" id="ARBA00022801"/>
    </source>
</evidence>
<dbReference type="InterPro" id="IPR018228">
    <property type="entry name" value="DNase_TatD-rel_CS"/>
</dbReference>
<protein>
    <submittedName>
        <fullName evidence="4">Hydrolase TatD</fullName>
    </submittedName>
</protein>
<dbReference type="AlphaFoldDB" id="A0A0P9CFS0"/>
<dbReference type="GO" id="GO:0046872">
    <property type="term" value="F:metal ion binding"/>
    <property type="evidence" value="ECO:0007669"/>
    <property type="project" value="UniProtKB-KW"/>
</dbReference>
<dbReference type="CDD" id="cd01310">
    <property type="entry name" value="TatD_DNAse"/>
    <property type="match status" value="1"/>
</dbReference>
<dbReference type="PROSITE" id="PS01090">
    <property type="entry name" value="TATD_2"/>
    <property type="match status" value="1"/>
</dbReference>
<dbReference type="Gene3D" id="3.20.20.140">
    <property type="entry name" value="Metal-dependent hydrolases"/>
    <property type="match status" value="1"/>
</dbReference>
<evidence type="ECO:0000256" key="3">
    <source>
        <dbReference type="PIRSR" id="PIRSR005902-1"/>
    </source>
</evidence>
<sequence length="258" mass="28455">MLFDTHCHLNDAQFKDDIEEVFERAREAGVTHIVVPGVDVPSSERAIRLAERFAGVYAAVGIHPESLADLSDSALDEIRTLTSHPKVVAIGEIGLDYYWDVAPRPYQQEVFAAQINLANETGLPIIIHNRDATEDTVRMVEEAPAAVTGVMHCFTGSYETAMQCIRQGFYISFGGPVTFKNAVNVQKTATQIPEKSLFVETDSPYLSPHPLRGMRNEPARVRLVAEKLAELRGQSVEELAAITMKNALSMFQRIGANA</sequence>
<dbReference type="FunFam" id="3.20.20.140:FF:000005">
    <property type="entry name" value="TatD family hydrolase"/>
    <property type="match status" value="1"/>
</dbReference>
<organism evidence="4 5">
    <name type="scientific">Alicyclobacillus ferrooxydans</name>
    <dbReference type="NCBI Taxonomy" id="471514"/>
    <lineage>
        <taxon>Bacteria</taxon>
        <taxon>Bacillati</taxon>
        <taxon>Bacillota</taxon>
        <taxon>Bacilli</taxon>
        <taxon>Bacillales</taxon>
        <taxon>Alicyclobacillaceae</taxon>
        <taxon>Alicyclobacillus</taxon>
    </lineage>
</organism>
<feature type="binding site" evidence="3">
    <location>
        <position position="8"/>
    </location>
    <ligand>
        <name>a divalent metal cation</name>
        <dbReference type="ChEBI" id="CHEBI:60240"/>
        <label>1</label>
    </ligand>
</feature>
<evidence type="ECO:0000256" key="1">
    <source>
        <dbReference type="ARBA" id="ARBA00022723"/>
    </source>
</evidence>
<dbReference type="EMBL" id="LJCO01000030">
    <property type="protein sequence ID" value="KPV44636.1"/>
    <property type="molecule type" value="Genomic_DNA"/>
</dbReference>
<dbReference type="OrthoDB" id="9810005at2"/>
<evidence type="ECO:0000313" key="5">
    <source>
        <dbReference type="Proteomes" id="UP000050482"/>
    </source>
</evidence>
<dbReference type="PROSITE" id="PS01137">
    <property type="entry name" value="TATD_1"/>
    <property type="match status" value="1"/>
</dbReference>
<proteinExistence type="predicted"/>
<dbReference type="SUPFAM" id="SSF51556">
    <property type="entry name" value="Metallo-dependent hydrolases"/>
    <property type="match status" value="1"/>
</dbReference>
<keyword evidence="1 3" id="KW-0479">Metal-binding</keyword>
<dbReference type="InterPro" id="IPR015991">
    <property type="entry name" value="TatD/YcfH-like"/>
</dbReference>
<dbReference type="InterPro" id="IPR032466">
    <property type="entry name" value="Metal_Hydrolase"/>
</dbReference>
<reference evidence="4 5" key="1">
    <citation type="submission" date="2015-09" db="EMBL/GenBank/DDBJ databases">
        <title>Draft genome sequence of Alicyclobacillus ferrooxydans DSM 22381.</title>
        <authorList>
            <person name="Hemp J."/>
        </authorList>
    </citation>
    <scope>NUCLEOTIDE SEQUENCE [LARGE SCALE GENOMIC DNA]</scope>
    <source>
        <strain evidence="4 5">TC-34</strain>
    </source>
</reference>
<dbReference type="Pfam" id="PF01026">
    <property type="entry name" value="TatD_DNase"/>
    <property type="match status" value="1"/>
</dbReference>
<dbReference type="RefSeq" id="WP_054968363.1">
    <property type="nucleotide sequence ID" value="NZ_LJCO01000030.1"/>
</dbReference>
<dbReference type="PIRSF" id="PIRSF005902">
    <property type="entry name" value="DNase_TatD"/>
    <property type="match status" value="1"/>
</dbReference>
<accession>A0A0P9CFS0</accession>
<dbReference type="STRING" id="471514.AN477_06580"/>
<feature type="binding site" evidence="3">
    <location>
        <position position="152"/>
    </location>
    <ligand>
        <name>a divalent metal cation</name>
        <dbReference type="ChEBI" id="CHEBI:60240"/>
        <label>2</label>
    </ligand>
</feature>
<keyword evidence="2 4" id="KW-0378">Hydrolase</keyword>
<dbReference type="NCBIfam" id="TIGR00010">
    <property type="entry name" value="YchF/TatD family DNA exonuclease"/>
    <property type="match status" value="1"/>
</dbReference>
<name>A0A0P9CFS0_9BACL</name>
<dbReference type="InterPro" id="IPR001130">
    <property type="entry name" value="TatD-like"/>
</dbReference>
<dbReference type="PANTHER" id="PTHR46124">
    <property type="entry name" value="D-AMINOACYL-TRNA DEACYLASE"/>
    <property type="match status" value="1"/>
</dbReference>
<dbReference type="Proteomes" id="UP000050482">
    <property type="component" value="Unassembled WGS sequence"/>
</dbReference>
<gene>
    <name evidence="4" type="ORF">AN477_06580</name>
</gene>
<feature type="binding site" evidence="3">
    <location>
        <position position="6"/>
    </location>
    <ligand>
        <name>a divalent metal cation</name>
        <dbReference type="ChEBI" id="CHEBI:60240"/>
        <label>1</label>
    </ligand>
</feature>
<dbReference type="GO" id="GO:0004536">
    <property type="term" value="F:DNA nuclease activity"/>
    <property type="evidence" value="ECO:0007669"/>
    <property type="project" value="InterPro"/>
</dbReference>